<dbReference type="PROSITE" id="PS51257">
    <property type="entry name" value="PROKAR_LIPOPROTEIN"/>
    <property type="match status" value="1"/>
</dbReference>
<evidence type="ECO:0000313" key="2">
    <source>
        <dbReference type="EMBL" id="TWF57032.1"/>
    </source>
</evidence>
<reference evidence="2 3" key="1">
    <citation type="submission" date="2019-06" db="EMBL/GenBank/DDBJ databases">
        <title>Sorghum-associated microbial communities from plants grown in Nebraska, USA.</title>
        <authorList>
            <person name="Schachtman D."/>
        </authorList>
    </citation>
    <scope>NUCLEOTIDE SEQUENCE [LARGE SCALE GENOMIC DNA]</scope>
    <source>
        <strain evidence="2 3">1225</strain>
    </source>
</reference>
<evidence type="ECO:0000256" key="1">
    <source>
        <dbReference type="SAM" id="MobiDB-lite"/>
    </source>
</evidence>
<accession>A0A561R346</accession>
<dbReference type="EMBL" id="VIWP01000002">
    <property type="protein sequence ID" value="TWF57032.1"/>
    <property type="molecule type" value="Genomic_DNA"/>
</dbReference>
<comment type="caution">
    <text evidence="2">The sequence shown here is derived from an EMBL/GenBank/DDBJ whole genome shotgun (WGS) entry which is preliminary data.</text>
</comment>
<feature type="compositionally biased region" description="Polar residues" evidence="1">
    <location>
        <begin position="33"/>
        <end position="42"/>
    </location>
</feature>
<feature type="compositionally biased region" description="Pro residues" evidence="1">
    <location>
        <begin position="47"/>
        <end position="57"/>
    </location>
</feature>
<dbReference type="RefSeq" id="WP_186458195.1">
    <property type="nucleotide sequence ID" value="NZ_VIWP01000002.1"/>
</dbReference>
<proteinExistence type="predicted"/>
<dbReference type="AlphaFoldDB" id="A0A561R346"/>
<protein>
    <submittedName>
        <fullName evidence="2">Uncharacterized protein</fullName>
    </submittedName>
</protein>
<sequence>MRWLFILVLILLVACVLSLVWMNDKSRWPLGDSRSQSVQQPSDAPFLPAPTPQQPGQ</sequence>
<keyword evidence="3" id="KW-1185">Reference proteome</keyword>
<evidence type="ECO:0000313" key="3">
    <source>
        <dbReference type="Proteomes" id="UP000320653"/>
    </source>
</evidence>
<feature type="region of interest" description="Disordered" evidence="1">
    <location>
        <begin position="29"/>
        <end position="57"/>
    </location>
</feature>
<dbReference type="Proteomes" id="UP000320653">
    <property type="component" value="Unassembled WGS sequence"/>
</dbReference>
<name>A0A561R346_9HYPH</name>
<gene>
    <name evidence="2" type="ORF">FHW37_102672</name>
</gene>
<organism evidence="2 3">
    <name type="scientific">Neorhizobium alkalisoli</name>
    <dbReference type="NCBI Taxonomy" id="528178"/>
    <lineage>
        <taxon>Bacteria</taxon>
        <taxon>Pseudomonadati</taxon>
        <taxon>Pseudomonadota</taxon>
        <taxon>Alphaproteobacteria</taxon>
        <taxon>Hyphomicrobiales</taxon>
        <taxon>Rhizobiaceae</taxon>
        <taxon>Rhizobium/Agrobacterium group</taxon>
        <taxon>Neorhizobium</taxon>
    </lineage>
</organism>